<sequence length="212" mass="22443">MTRRAAAASCTAGIAASVLTLINALVFFRTDRQPPPWRLMHRALLTSLATVLLGVVLLGWVNDNAAAWLETALGVAIVLCAVSLVIRRQQASSVGAPRAFSVAGALSGLMGGLFGTSGPPIVFYHYRQPLATDVVRRALLVMFASKACTRLVLVPVSMGISAHALLLCVLSFPVVHVTTRLTTKRPPPWSPAVMRPLVAALLALSGIAMITR</sequence>
<dbReference type="GO" id="GO:0005886">
    <property type="term" value="C:plasma membrane"/>
    <property type="evidence" value="ECO:0007669"/>
    <property type="project" value="UniProtKB-SubCell"/>
</dbReference>
<evidence type="ECO:0000256" key="8">
    <source>
        <dbReference type="RuleBase" id="RU363041"/>
    </source>
</evidence>
<dbReference type="EMBL" id="SGXM01000015">
    <property type="protein sequence ID" value="RZT28866.1"/>
    <property type="molecule type" value="Genomic_DNA"/>
</dbReference>
<evidence type="ECO:0000313" key="10">
    <source>
        <dbReference type="Proteomes" id="UP000291078"/>
    </source>
</evidence>
<keyword evidence="6 8" id="KW-1133">Transmembrane helix</keyword>
<evidence type="ECO:0000256" key="4">
    <source>
        <dbReference type="ARBA" id="ARBA00022475"/>
    </source>
</evidence>
<feature type="transmembrane region" description="Helical" evidence="8">
    <location>
        <begin position="151"/>
        <end position="172"/>
    </location>
</feature>
<evidence type="ECO:0000313" key="9">
    <source>
        <dbReference type="EMBL" id="RZT28866.1"/>
    </source>
</evidence>
<keyword evidence="10" id="KW-1185">Reference proteome</keyword>
<keyword evidence="3" id="KW-0813">Transport</keyword>
<dbReference type="Pfam" id="PF01925">
    <property type="entry name" value="TauE"/>
    <property type="match status" value="1"/>
</dbReference>
<dbReference type="InterPro" id="IPR002781">
    <property type="entry name" value="TM_pro_TauE-like"/>
</dbReference>
<organism evidence="9 10">
    <name type="scientific">Cupriavidus agavae</name>
    <dbReference type="NCBI Taxonomy" id="1001822"/>
    <lineage>
        <taxon>Bacteria</taxon>
        <taxon>Pseudomonadati</taxon>
        <taxon>Pseudomonadota</taxon>
        <taxon>Betaproteobacteria</taxon>
        <taxon>Burkholderiales</taxon>
        <taxon>Burkholderiaceae</taxon>
        <taxon>Cupriavidus</taxon>
    </lineage>
</organism>
<dbReference type="AlphaFoldDB" id="A0A4Q7R7X7"/>
<evidence type="ECO:0000256" key="5">
    <source>
        <dbReference type="ARBA" id="ARBA00022692"/>
    </source>
</evidence>
<reference evidence="9 10" key="1">
    <citation type="journal article" date="2015" name="Stand. Genomic Sci.">
        <title>Genomic Encyclopedia of Bacterial and Archaeal Type Strains, Phase III: the genomes of soil and plant-associated and newly described type strains.</title>
        <authorList>
            <person name="Whitman W.B."/>
            <person name="Woyke T."/>
            <person name="Klenk H.P."/>
            <person name="Zhou Y."/>
            <person name="Lilburn T.G."/>
            <person name="Beck B.J."/>
            <person name="De Vos P."/>
            <person name="Vandamme P."/>
            <person name="Eisen J.A."/>
            <person name="Garrity G."/>
            <person name="Hugenholtz P."/>
            <person name="Kyrpides N.C."/>
        </authorList>
    </citation>
    <scope>NUCLEOTIDE SEQUENCE [LARGE SCALE GENOMIC DNA]</scope>
    <source>
        <strain evidence="9 10">ASC-9842</strain>
    </source>
</reference>
<evidence type="ECO:0000256" key="6">
    <source>
        <dbReference type="ARBA" id="ARBA00022989"/>
    </source>
</evidence>
<protein>
    <recommendedName>
        <fullName evidence="8">Probable membrane transporter protein</fullName>
    </recommendedName>
</protein>
<comment type="caution">
    <text evidence="9">The sequence shown here is derived from an EMBL/GenBank/DDBJ whole genome shotgun (WGS) entry which is preliminary data.</text>
</comment>
<keyword evidence="5 8" id="KW-0812">Transmembrane</keyword>
<dbReference type="RefSeq" id="WP_328591169.1">
    <property type="nucleotide sequence ID" value="NZ_SGXM01000015.1"/>
</dbReference>
<evidence type="ECO:0000256" key="2">
    <source>
        <dbReference type="ARBA" id="ARBA00009142"/>
    </source>
</evidence>
<dbReference type="Proteomes" id="UP000291078">
    <property type="component" value="Unassembled WGS sequence"/>
</dbReference>
<evidence type="ECO:0000256" key="1">
    <source>
        <dbReference type="ARBA" id="ARBA00004651"/>
    </source>
</evidence>
<dbReference type="InterPro" id="IPR052017">
    <property type="entry name" value="TSUP"/>
</dbReference>
<feature type="transmembrane region" description="Helical" evidence="8">
    <location>
        <begin position="40"/>
        <end position="61"/>
    </location>
</feature>
<keyword evidence="4 8" id="KW-1003">Cell membrane</keyword>
<dbReference type="PANTHER" id="PTHR30269">
    <property type="entry name" value="TRANSMEMBRANE PROTEIN YFCA"/>
    <property type="match status" value="1"/>
</dbReference>
<dbReference type="PANTHER" id="PTHR30269:SF38">
    <property type="entry name" value="SULFITE EXPORTER TAUE_SAFE"/>
    <property type="match status" value="1"/>
</dbReference>
<proteinExistence type="inferred from homology"/>
<feature type="transmembrane region" description="Helical" evidence="8">
    <location>
        <begin position="6"/>
        <end position="28"/>
    </location>
</feature>
<comment type="similarity">
    <text evidence="2 8">Belongs to the 4-toluene sulfonate uptake permease (TSUP) (TC 2.A.102) family.</text>
</comment>
<gene>
    <name evidence="9" type="ORF">EV147_5180</name>
</gene>
<evidence type="ECO:0000256" key="7">
    <source>
        <dbReference type="ARBA" id="ARBA00023136"/>
    </source>
</evidence>
<comment type="subcellular location">
    <subcellularLocation>
        <location evidence="1 8">Cell membrane</location>
        <topology evidence="1 8">Multi-pass membrane protein</topology>
    </subcellularLocation>
</comment>
<name>A0A4Q7R7X7_9BURK</name>
<feature type="transmembrane region" description="Helical" evidence="8">
    <location>
        <begin position="67"/>
        <end position="86"/>
    </location>
</feature>
<accession>A0A4Q7R7X7</accession>
<evidence type="ECO:0000256" key="3">
    <source>
        <dbReference type="ARBA" id="ARBA00022448"/>
    </source>
</evidence>
<keyword evidence="7 8" id="KW-0472">Membrane</keyword>